<accession>A0ABQ6IQR5</accession>
<comment type="cofactor">
    <cofactor evidence="2">
        <name>a divalent metal cation</name>
        <dbReference type="ChEBI" id="CHEBI:60240"/>
    </cofactor>
</comment>
<feature type="domain" description="Calcineurin-like phosphoesterase" evidence="3">
    <location>
        <begin position="1"/>
        <end position="153"/>
    </location>
</feature>
<proteinExistence type="inferred from homology"/>
<dbReference type="EMBL" id="BSUO01000001">
    <property type="protein sequence ID" value="GMA40265.1"/>
    <property type="molecule type" value="Genomic_DNA"/>
</dbReference>
<dbReference type="InterPro" id="IPR029052">
    <property type="entry name" value="Metallo-depent_PP-like"/>
</dbReference>
<evidence type="ECO:0000313" key="5">
    <source>
        <dbReference type="Proteomes" id="UP001157126"/>
    </source>
</evidence>
<dbReference type="InterPro" id="IPR000979">
    <property type="entry name" value="Phosphodiesterase_MJ0936/Vps29"/>
</dbReference>
<dbReference type="RefSeq" id="WP_284304001.1">
    <property type="nucleotide sequence ID" value="NZ_BSUO01000001.1"/>
</dbReference>
<sequence length="168" mass="18317">MHVLVLSDTHAPRHWKALPIALIEPLRTADLVLHAGDVCMPDVLDTLAEYAPVRVVLGNNDGPQVAGWGGGVPETLEVDLEGVRVAMIHDGGSRVGRDRRLRRRFPGADLVVYGHSHIPLDEPDGAVALFNPGSPTDKRRQLRGTYGLLTLTDGDIVDRRIEPLPPPR</sequence>
<reference evidence="5" key="1">
    <citation type="journal article" date="2019" name="Int. J. Syst. Evol. Microbiol.">
        <title>The Global Catalogue of Microorganisms (GCM) 10K type strain sequencing project: providing services to taxonomists for standard genome sequencing and annotation.</title>
        <authorList>
            <consortium name="The Broad Institute Genomics Platform"/>
            <consortium name="The Broad Institute Genome Sequencing Center for Infectious Disease"/>
            <person name="Wu L."/>
            <person name="Ma J."/>
        </authorList>
    </citation>
    <scope>NUCLEOTIDE SEQUENCE [LARGE SCALE GENOMIC DNA]</scope>
    <source>
        <strain evidence="5">NBRC 113072</strain>
    </source>
</reference>
<dbReference type="NCBIfam" id="TIGR00040">
    <property type="entry name" value="yfcE"/>
    <property type="match status" value="1"/>
</dbReference>
<evidence type="ECO:0000259" key="3">
    <source>
        <dbReference type="Pfam" id="PF12850"/>
    </source>
</evidence>
<keyword evidence="2" id="KW-0479">Metal-binding</keyword>
<evidence type="ECO:0000313" key="4">
    <source>
        <dbReference type="EMBL" id="GMA40265.1"/>
    </source>
</evidence>
<dbReference type="InterPro" id="IPR024654">
    <property type="entry name" value="Calcineurin-like_PHP_lpxH"/>
</dbReference>
<evidence type="ECO:0000256" key="2">
    <source>
        <dbReference type="RuleBase" id="RU362039"/>
    </source>
</evidence>
<comment type="similarity">
    <text evidence="1 2">Belongs to the metallophosphoesterase superfamily. YfcE family.</text>
</comment>
<evidence type="ECO:0000256" key="1">
    <source>
        <dbReference type="ARBA" id="ARBA00008950"/>
    </source>
</evidence>
<gene>
    <name evidence="4" type="ORF">GCM10025883_23100</name>
</gene>
<protein>
    <recommendedName>
        <fullName evidence="2">Phosphoesterase</fullName>
        <ecNumber evidence="2">3.1.4.-</ecNumber>
    </recommendedName>
</protein>
<organism evidence="4 5">
    <name type="scientific">Mobilicoccus caccae</name>
    <dbReference type="NCBI Taxonomy" id="1859295"/>
    <lineage>
        <taxon>Bacteria</taxon>
        <taxon>Bacillati</taxon>
        <taxon>Actinomycetota</taxon>
        <taxon>Actinomycetes</taxon>
        <taxon>Micrococcales</taxon>
        <taxon>Dermatophilaceae</taxon>
        <taxon>Mobilicoccus</taxon>
    </lineage>
</organism>
<dbReference type="Proteomes" id="UP001157126">
    <property type="component" value="Unassembled WGS sequence"/>
</dbReference>
<comment type="caution">
    <text evidence="4">The sequence shown here is derived from an EMBL/GenBank/DDBJ whole genome shotgun (WGS) entry which is preliminary data.</text>
</comment>
<dbReference type="Pfam" id="PF12850">
    <property type="entry name" value="Metallophos_2"/>
    <property type="match status" value="1"/>
</dbReference>
<dbReference type="SUPFAM" id="SSF56300">
    <property type="entry name" value="Metallo-dependent phosphatases"/>
    <property type="match status" value="1"/>
</dbReference>
<dbReference type="PANTHER" id="PTHR11124">
    <property type="entry name" value="VACUOLAR SORTING PROTEIN VPS29"/>
    <property type="match status" value="1"/>
</dbReference>
<dbReference type="EC" id="3.1.4.-" evidence="2"/>
<keyword evidence="5" id="KW-1185">Reference proteome</keyword>
<dbReference type="Gene3D" id="3.60.21.10">
    <property type="match status" value="1"/>
</dbReference>
<name>A0ABQ6IQR5_9MICO</name>